<organism evidence="3 4">
    <name type="scientific">Candidatus Kapaibacterium thiocyanatum</name>
    <dbReference type="NCBI Taxonomy" id="1895771"/>
    <lineage>
        <taxon>Bacteria</taxon>
        <taxon>Pseudomonadati</taxon>
        <taxon>Candidatus Kapaibacteriota</taxon>
        <taxon>Candidatus Kapaibacteriia</taxon>
        <taxon>Candidatus Kapaibacteriales</taxon>
        <taxon>Candidatus Kapaibacteriaceae</taxon>
        <taxon>Candidatus Kapaibacterium</taxon>
    </lineage>
</organism>
<feature type="region of interest" description="Disordered" evidence="1">
    <location>
        <begin position="89"/>
        <end position="137"/>
    </location>
</feature>
<sequence length="137" mass="14762">MTTTSLVPTMPMSHPDALPPAAMASASLADCADCRKTSYDHLMDDASPSFWQRHEIDGKPPYSRMEKILAGGSVAALLVAAVLLSRTKKSKGLSDGRYAKSLGDGRYARSLDDGSYSQALDDGPTKTRRSGSRRRAR</sequence>
<keyword evidence="2" id="KW-0472">Membrane</keyword>
<protein>
    <submittedName>
        <fullName evidence="3">Uncharacterized protein</fullName>
    </submittedName>
</protein>
<keyword evidence="2" id="KW-0812">Transmembrane</keyword>
<dbReference type="EMBL" id="MKVH01000021">
    <property type="protein sequence ID" value="OJX57672.1"/>
    <property type="molecule type" value="Genomic_DNA"/>
</dbReference>
<dbReference type="AlphaFoldDB" id="A0A1M3KYT4"/>
<gene>
    <name evidence="3" type="ORF">BGO89_06790</name>
</gene>
<feature type="compositionally biased region" description="Basic residues" evidence="1">
    <location>
        <begin position="126"/>
        <end position="137"/>
    </location>
</feature>
<dbReference type="STRING" id="1895771.BGO89_06790"/>
<evidence type="ECO:0000313" key="4">
    <source>
        <dbReference type="Proteomes" id="UP000184233"/>
    </source>
</evidence>
<keyword evidence="2" id="KW-1133">Transmembrane helix</keyword>
<reference evidence="3 4" key="1">
    <citation type="submission" date="2016-09" db="EMBL/GenBank/DDBJ databases">
        <title>Genome-resolved meta-omics ties microbial dynamics to process performance in biotechnology for thiocyanate degradation.</title>
        <authorList>
            <person name="Kantor R.S."/>
            <person name="Huddy R.J."/>
            <person name="Iyer R."/>
            <person name="Thomas B.C."/>
            <person name="Brown C.T."/>
            <person name="Anantharaman K."/>
            <person name="Tringe S."/>
            <person name="Hettich R.L."/>
            <person name="Harrison S.T."/>
            <person name="Banfield J.F."/>
        </authorList>
    </citation>
    <scope>NUCLEOTIDE SEQUENCE [LARGE SCALE GENOMIC DNA]</scope>
    <source>
        <strain evidence="3">59-99</strain>
    </source>
</reference>
<evidence type="ECO:0000256" key="2">
    <source>
        <dbReference type="SAM" id="Phobius"/>
    </source>
</evidence>
<proteinExistence type="predicted"/>
<dbReference type="Proteomes" id="UP000184233">
    <property type="component" value="Unassembled WGS sequence"/>
</dbReference>
<comment type="caution">
    <text evidence="3">The sequence shown here is derived from an EMBL/GenBank/DDBJ whole genome shotgun (WGS) entry which is preliminary data.</text>
</comment>
<feature type="transmembrane region" description="Helical" evidence="2">
    <location>
        <begin position="68"/>
        <end position="85"/>
    </location>
</feature>
<accession>A0A1M3KYT4</accession>
<evidence type="ECO:0000313" key="3">
    <source>
        <dbReference type="EMBL" id="OJX57672.1"/>
    </source>
</evidence>
<evidence type="ECO:0000256" key="1">
    <source>
        <dbReference type="SAM" id="MobiDB-lite"/>
    </source>
</evidence>
<name>A0A1M3KYT4_9BACT</name>